<organism evidence="2 3">
    <name type="scientific">Cymbomonas tetramitiformis</name>
    <dbReference type="NCBI Taxonomy" id="36881"/>
    <lineage>
        <taxon>Eukaryota</taxon>
        <taxon>Viridiplantae</taxon>
        <taxon>Chlorophyta</taxon>
        <taxon>Pyramimonadophyceae</taxon>
        <taxon>Pyramimonadales</taxon>
        <taxon>Pyramimonadaceae</taxon>
        <taxon>Cymbomonas</taxon>
    </lineage>
</organism>
<evidence type="ECO:0000313" key="3">
    <source>
        <dbReference type="Proteomes" id="UP001190700"/>
    </source>
</evidence>
<feature type="non-terminal residue" evidence="2">
    <location>
        <position position="245"/>
    </location>
</feature>
<accession>A0AAE0L854</accession>
<dbReference type="AlphaFoldDB" id="A0AAE0L854"/>
<protein>
    <submittedName>
        <fullName evidence="2">Uncharacterized protein</fullName>
    </submittedName>
</protein>
<feature type="region of interest" description="Disordered" evidence="1">
    <location>
        <begin position="1"/>
        <end position="24"/>
    </location>
</feature>
<comment type="caution">
    <text evidence="2">The sequence shown here is derived from an EMBL/GenBank/DDBJ whole genome shotgun (WGS) entry which is preliminary data.</text>
</comment>
<keyword evidence="3" id="KW-1185">Reference proteome</keyword>
<gene>
    <name evidence="2" type="ORF">CYMTET_16589</name>
</gene>
<sequence length="245" mass="27222">MPNFLSDVREARQAREARRDRMSENERLINRDPWDVMADAQVDTSEVAHGPLDLGDDGRGRHRLQGMVRRQQYSTEESMDSFPVPQPIQLNSMLGQHLDRHHRRAHARLSEDALRNIVSRIYAEHTDLDASMGYTTSDPQGATLAAISCRVGSFAPPPRKNHPRPLSATTLWLHLLPALFPPGRRVYPFILLTLLPATNRLFVAGYAVGYLLKPCCCLCTRRAGMGGCETSAGGGTGFAHGEPAW</sequence>
<dbReference type="Proteomes" id="UP001190700">
    <property type="component" value="Unassembled WGS sequence"/>
</dbReference>
<evidence type="ECO:0000256" key="1">
    <source>
        <dbReference type="SAM" id="MobiDB-lite"/>
    </source>
</evidence>
<feature type="compositionally biased region" description="Basic and acidic residues" evidence="1">
    <location>
        <begin position="7"/>
        <end position="24"/>
    </location>
</feature>
<evidence type="ECO:0000313" key="2">
    <source>
        <dbReference type="EMBL" id="KAK3275270.1"/>
    </source>
</evidence>
<proteinExistence type="predicted"/>
<name>A0AAE0L854_9CHLO</name>
<reference evidence="2 3" key="1">
    <citation type="journal article" date="2015" name="Genome Biol. Evol.">
        <title>Comparative Genomics of a Bacterivorous Green Alga Reveals Evolutionary Causalities and Consequences of Phago-Mixotrophic Mode of Nutrition.</title>
        <authorList>
            <person name="Burns J.A."/>
            <person name="Paasch A."/>
            <person name="Narechania A."/>
            <person name="Kim E."/>
        </authorList>
    </citation>
    <scope>NUCLEOTIDE SEQUENCE [LARGE SCALE GENOMIC DNA]</scope>
    <source>
        <strain evidence="2 3">PLY_AMNH</strain>
    </source>
</reference>
<dbReference type="EMBL" id="LGRX02007323">
    <property type="protein sequence ID" value="KAK3275270.1"/>
    <property type="molecule type" value="Genomic_DNA"/>
</dbReference>